<gene>
    <name evidence="10" type="primary">g13168</name>
    <name evidence="10" type="ORF">VP750_LOCUS11685</name>
</gene>
<keyword evidence="4 8" id="KW-0418">Kinase</keyword>
<sequence>MSQGDVGRAEKLLLKPCKHQVAGHLFEEGKAGSLVDDSGHFYKPLQTGPRGQREWKFYETVQHEKQAAAATSSTVGTGDQNGNSSAPTPSRHSSSNGVVSQQCSPGQEPFCERNAVLLSFIPTYYGVIDLRGRHLVELEDVAQQYHRPSIIDIKVGFQTWYPGAEEAYIQRCQAKDAATTQAALGFKICGMQVYRACQMGYWRASKRWCKQLPSETVNKALAIFANNEAGLRPSDIYAGPSGAIAQLQQLAAWFQVQQDFCFYSSSVLIIYEGDAETAEEANVSVCLVDFAHTFPSGGQRDANFIKGLSALMSTLSVVACSGQYLGLL</sequence>
<evidence type="ECO:0000313" key="10">
    <source>
        <dbReference type="EMBL" id="CAL5229779.1"/>
    </source>
</evidence>
<feature type="compositionally biased region" description="Low complexity" evidence="9">
    <location>
        <begin position="84"/>
        <end position="95"/>
    </location>
</feature>
<proteinExistence type="inferred from homology"/>
<keyword evidence="3 8" id="KW-0547">Nucleotide-binding</keyword>
<keyword evidence="2 8" id="KW-0808">Transferase</keyword>
<evidence type="ECO:0000256" key="9">
    <source>
        <dbReference type="SAM" id="MobiDB-lite"/>
    </source>
</evidence>
<evidence type="ECO:0000256" key="4">
    <source>
        <dbReference type="ARBA" id="ARBA00022777"/>
    </source>
</evidence>
<name>A0ABP1GGT4_9CHLO</name>
<comment type="caution">
    <text evidence="10">The sequence shown here is derived from an EMBL/GenBank/DDBJ whole genome shotgun (WGS) entry which is preliminary data.</text>
</comment>
<dbReference type="InterPro" id="IPR005522">
    <property type="entry name" value="IPK"/>
</dbReference>
<evidence type="ECO:0000256" key="5">
    <source>
        <dbReference type="ARBA" id="ARBA00022840"/>
    </source>
</evidence>
<dbReference type="Pfam" id="PF03770">
    <property type="entry name" value="IPK"/>
    <property type="match status" value="1"/>
</dbReference>
<reference evidence="10 11" key="1">
    <citation type="submission" date="2024-06" db="EMBL/GenBank/DDBJ databases">
        <authorList>
            <person name="Kraege A."/>
            <person name="Thomma B."/>
        </authorList>
    </citation>
    <scope>NUCLEOTIDE SEQUENCE [LARGE SCALE GENOMIC DNA]</scope>
</reference>
<dbReference type="Gene3D" id="3.30.470.160">
    <property type="entry name" value="Inositol polyphosphate kinase"/>
    <property type="match status" value="1"/>
</dbReference>
<evidence type="ECO:0000256" key="8">
    <source>
        <dbReference type="RuleBase" id="RU363090"/>
    </source>
</evidence>
<comment type="function">
    <text evidence="8">Inositol phosphate kinase with a broad substrate specificity.</text>
</comment>
<evidence type="ECO:0000256" key="6">
    <source>
        <dbReference type="ARBA" id="ARBA00036164"/>
    </source>
</evidence>
<evidence type="ECO:0000256" key="2">
    <source>
        <dbReference type="ARBA" id="ARBA00022679"/>
    </source>
</evidence>
<organism evidence="10 11">
    <name type="scientific">Coccomyxa viridis</name>
    <dbReference type="NCBI Taxonomy" id="1274662"/>
    <lineage>
        <taxon>Eukaryota</taxon>
        <taxon>Viridiplantae</taxon>
        <taxon>Chlorophyta</taxon>
        <taxon>core chlorophytes</taxon>
        <taxon>Trebouxiophyceae</taxon>
        <taxon>Trebouxiophyceae incertae sedis</taxon>
        <taxon>Coccomyxaceae</taxon>
        <taxon>Coccomyxa</taxon>
    </lineage>
</organism>
<dbReference type="EC" id="2.7.1.151" evidence="8"/>
<evidence type="ECO:0000256" key="1">
    <source>
        <dbReference type="ARBA" id="ARBA00007374"/>
    </source>
</evidence>
<keyword evidence="11" id="KW-1185">Reference proteome</keyword>
<keyword evidence="5 8" id="KW-0067">ATP-binding</keyword>
<dbReference type="Proteomes" id="UP001497392">
    <property type="component" value="Unassembled WGS sequence"/>
</dbReference>
<dbReference type="EMBL" id="CAXHTA020000021">
    <property type="protein sequence ID" value="CAL5229779.1"/>
    <property type="molecule type" value="Genomic_DNA"/>
</dbReference>
<evidence type="ECO:0000256" key="3">
    <source>
        <dbReference type="ARBA" id="ARBA00022741"/>
    </source>
</evidence>
<dbReference type="InterPro" id="IPR038286">
    <property type="entry name" value="IPK_sf"/>
</dbReference>
<evidence type="ECO:0000256" key="7">
    <source>
        <dbReference type="ARBA" id="ARBA00036525"/>
    </source>
</evidence>
<dbReference type="PANTHER" id="PTHR12400">
    <property type="entry name" value="INOSITOL POLYPHOSPHATE KINASE"/>
    <property type="match status" value="1"/>
</dbReference>
<comment type="catalytic activity">
    <reaction evidence="6 8">
        <text>1D-myo-inositol 1,4,5-trisphosphate + 2 ATP = 1D-myo-inositol 1,3,4,5,6-pentakisphosphate + 2 ADP + 2 H(+)</text>
        <dbReference type="Rhea" id="RHEA:32359"/>
        <dbReference type="ChEBI" id="CHEBI:15378"/>
        <dbReference type="ChEBI" id="CHEBI:30616"/>
        <dbReference type="ChEBI" id="CHEBI:57733"/>
        <dbReference type="ChEBI" id="CHEBI:203600"/>
        <dbReference type="ChEBI" id="CHEBI:456216"/>
        <dbReference type="EC" id="2.7.1.151"/>
    </reaction>
</comment>
<comment type="catalytic activity">
    <reaction evidence="7 8">
        <text>1D-myo-inositol 1,3,4,6-tetrakisphosphate + ATP = 1D-myo-inositol 1,3,4,5,6-pentakisphosphate + ADP + H(+)</text>
        <dbReference type="Rhea" id="RHEA:12717"/>
        <dbReference type="ChEBI" id="CHEBI:15378"/>
        <dbReference type="ChEBI" id="CHEBI:30616"/>
        <dbReference type="ChEBI" id="CHEBI:57660"/>
        <dbReference type="ChEBI" id="CHEBI:57733"/>
        <dbReference type="ChEBI" id="CHEBI:456216"/>
        <dbReference type="EC" id="2.7.1.140"/>
    </reaction>
</comment>
<dbReference type="PANTHER" id="PTHR12400:SF51">
    <property type="entry name" value="INOSITOL POLYPHOSPHATE MULTIKINASE"/>
    <property type="match status" value="1"/>
</dbReference>
<dbReference type="SUPFAM" id="SSF56104">
    <property type="entry name" value="SAICAR synthase-like"/>
    <property type="match status" value="1"/>
</dbReference>
<dbReference type="EC" id="2.7.1.140" evidence="8"/>
<protein>
    <recommendedName>
        <fullName evidence="8">Inositol polyphosphate multikinase</fullName>
        <ecNumber evidence="8">2.7.1.140</ecNumber>
        <ecNumber evidence="8">2.7.1.151</ecNumber>
    </recommendedName>
</protein>
<evidence type="ECO:0000313" key="11">
    <source>
        <dbReference type="Proteomes" id="UP001497392"/>
    </source>
</evidence>
<feature type="region of interest" description="Disordered" evidence="9">
    <location>
        <begin position="68"/>
        <end position="101"/>
    </location>
</feature>
<comment type="similarity">
    <text evidence="1 8">Belongs to the inositol phosphokinase (IPK) family.</text>
</comment>
<accession>A0ABP1GGT4</accession>